<evidence type="ECO:0000313" key="2">
    <source>
        <dbReference type="RefSeq" id="XP_075112761.1"/>
    </source>
</evidence>
<dbReference type="Proteomes" id="UP000790787">
    <property type="component" value="Chromosome 6"/>
</dbReference>
<gene>
    <name evidence="2" type="primary">LOC107774934</name>
</gene>
<protein>
    <submittedName>
        <fullName evidence="2">Agamous-like MADS-box protein AGL65</fullName>
    </submittedName>
</protein>
<reference evidence="1" key="1">
    <citation type="journal article" date="2014" name="Nat. Commun.">
        <title>The tobacco genome sequence and its comparison with those of tomato and potato.</title>
        <authorList>
            <person name="Sierro N."/>
            <person name="Battey J.N."/>
            <person name="Ouadi S."/>
            <person name="Bakaher N."/>
            <person name="Bovet L."/>
            <person name="Willig A."/>
            <person name="Goepfert S."/>
            <person name="Peitsch M.C."/>
            <person name="Ivanov N.V."/>
        </authorList>
    </citation>
    <scope>NUCLEOTIDE SEQUENCE [LARGE SCALE GENOMIC DNA]</scope>
</reference>
<evidence type="ECO:0000313" key="1">
    <source>
        <dbReference type="Proteomes" id="UP000790787"/>
    </source>
</evidence>
<dbReference type="RefSeq" id="XP_075112761.1">
    <property type="nucleotide sequence ID" value="XM_075256660.1"/>
</dbReference>
<name>A0AC58UTC6_TOBAC</name>
<sequence>MFSPTGKPTLFQGERRFPYCLLVTVLYLWQAPKLLASCTGHVKVKLSDVLILKYLTLRKTFKKLDHDVGVQEFLDASDPSVEELHNQVKVLQSRLTDVEKRLSWWGNSDKINKVEHLTQMECELRESLNAVHVRKLQSMTHLHLPMGSRQEEQTLTCHPANNSQNMPFPEAPNFLTQGDLGCSGDTSVAECSHVLDSGKELELDATALDDLNSIACLRQQLSEPYSYYPYDNLNLLERKSLDPQSEVDLRGYLMDYETQRNFNLPRSLGSGNNSWDSAAGASAAPVLDEKSYPQQEKRSE</sequence>
<keyword evidence="1" id="KW-1185">Reference proteome</keyword>
<reference evidence="2" key="2">
    <citation type="submission" date="2025-08" db="UniProtKB">
        <authorList>
            <consortium name="RefSeq"/>
        </authorList>
    </citation>
    <scope>IDENTIFICATION</scope>
    <source>
        <tissue evidence="2">Leaf</tissue>
    </source>
</reference>
<proteinExistence type="predicted"/>
<organism evidence="1 2">
    <name type="scientific">Nicotiana tabacum</name>
    <name type="common">Common tobacco</name>
    <dbReference type="NCBI Taxonomy" id="4097"/>
    <lineage>
        <taxon>Eukaryota</taxon>
        <taxon>Viridiplantae</taxon>
        <taxon>Streptophyta</taxon>
        <taxon>Embryophyta</taxon>
        <taxon>Tracheophyta</taxon>
        <taxon>Spermatophyta</taxon>
        <taxon>Magnoliopsida</taxon>
        <taxon>eudicotyledons</taxon>
        <taxon>Gunneridae</taxon>
        <taxon>Pentapetalae</taxon>
        <taxon>asterids</taxon>
        <taxon>lamiids</taxon>
        <taxon>Solanales</taxon>
        <taxon>Solanaceae</taxon>
        <taxon>Nicotianoideae</taxon>
        <taxon>Nicotianeae</taxon>
        <taxon>Nicotiana</taxon>
    </lineage>
</organism>
<accession>A0AC58UTC6</accession>